<gene>
    <name evidence="2" type="primary">aknad1</name>
</gene>
<accession>A0AAY4AU62</accession>
<feature type="compositionally biased region" description="Polar residues" evidence="1">
    <location>
        <begin position="103"/>
        <end position="133"/>
    </location>
</feature>
<reference evidence="2 3" key="1">
    <citation type="submission" date="2020-06" db="EMBL/GenBank/DDBJ databases">
        <authorList>
            <consortium name="Wellcome Sanger Institute Data Sharing"/>
        </authorList>
    </citation>
    <scope>NUCLEOTIDE SEQUENCE [LARGE SCALE GENOMIC DNA]</scope>
</reference>
<feature type="region of interest" description="Disordered" evidence="1">
    <location>
        <begin position="296"/>
        <end position="338"/>
    </location>
</feature>
<dbReference type="GeneTree" id="ENSGT00940000154254"/>
<dbReference type="Ensembl" id="ENSDCDT00010011424.1">
    <property type="protein sequence ID" value="ENSDCDP00010010911.1"/>
    <property type="gene ID" value="ENSDCDG00010004827.1"/>
</dbReference>
<feature type="compositionally biased region" description="Polar residues" evidence="1">
    <location>
        <begin position="879"/>
        <end position="910"/>
    </location>
</feature>
<reference evidence="2" key="2">
    <citation type="submission" date="2025-08" db="UniProtKB">
        <authorList>
            <consortium name="Ensembl"/>
        </authorList>
    </citation>
    <scope>IDENTIFICATION</scope>
</reference>
<feature type="region of interest" description="Disordered" evidence="1">
    <location>
        <begin position="976"/>
        <end position="1041"/>
    </location>
</feature>
<protein>
    <submittedName>
        <fullName evidence="2">Uncharacterized protein</fullName>
    </submittedName>
</protein>
<feature type="compositionally biased region" description="Polar residues" evidence="1">
    <location>
        <begin position="305"/>
        <end position="326"/>
    </location>
</feature>
<dbReference type="AlphaFoldDB" id="A0AAY4AU62"/>
<feature type="compositionally biased region" description="Polar residues" evidence="1">
    <location>
        <begin position="1031"/>
        <end position="1041"/>
    </location>
</feature>
<feature type="compositionally biased region" description="Acidic residues" evidence="1">
    <location>
        <begin position="92"/>
        <end position="102"/>
    </location>
</feature>
<feature type="compositionally biased region" description="Basic and acidic residues" evidence="1">
    <location>
        <begin position="675"/>
        <end position="695"/>
    </location>
</feature>
<feature type="compositionally biased region" description="Basic and acidic residues" evidence="1">
    <location>
        <begin position="10"/>
        <end position="26"/>
    </location>
</feature>
<proteinExistence type="predicted"/>
<evidence type="ECO:0000256" key="1">
    <source>
        <dbReference type="SAM" id="MobiDB-lite"/>
    </source>
</evidence>
<feature type="region of interest" description="Disordered" evidence="1">
    <location>
        <begin position="91"/>
        <end position="170"/>
    </location>
</feature>
<feature type="region of interest" description="Disordered" evidence="1">
    <location>
        <begin position="1"/>
        <end position="40"/>
    </location>
</feature>
<feature type="region of interest" description="Disordered" evidence="1">
    <location>
        <begin position="879"/>
        <end position="918"/>
    </location>
</feature>
<feature type="region of interest" description="Disordered" evidence="1">
    <location>
        <begin position="1110"/>
        <end position="1136"/>
    </location>
</feature>
<organism evidence="2 3">
    <name type="scientific">Denticeps clupeoides</name>
    <name type="common">denticle herring</name>
    <dbReference type="NCBI Taxonomy" id="299321"/>
    <lineage>
        <taxon>Eukaryota</taxon>
        <taxon>Metazoa</taxon>
        <taxon>Chordata</taxon>
        <taxon>Craniata</taxon>
        <taxon>Vertebrata</taxon>
        <taxon>Euteleostomi</taxon>
        <taxon>Actinopterygii</taxon>
        <taxon>Neopterygii</taxon>
        <taxon>Teleostei</taxon>
        <taxon>Clupei</taxon>
        <taxon>Clupeiformes</taxon>
        <taxon>Denticipitoidei</taxon>
        <taxon>Denticipitidae</taxon>
        <taxon>Denticeps</taxon>
    </lineage>
</organism>
<feature type="region of interest" description="Disordered" evidence="1">
    <location>
        <begin position="377"/>
        <end position="400"/>
    </location>
</feature>
<evidence type="ECO:0000313" key="3">
    <source>
        <dbReference type="Proteomes" id="UP000694580"/>
    </source>
</evidence>
<feature type="compositionally biased region" description="Basic residues" evidence="1">
    <location>
        <begin position="977"/>
        <end position="987"/>
    </location>
</feature>
<feature type="region of interest" description="Disordered" evidence="1">
    <location>
        <begin position="640"/>
        <end position="708"/>
    </location>
</feature>
<dbReference type="RefSeq" id="XP_028832137.1">
    <property type="nucleotide sequence ID" value="XM_028976304.1"/>
</dbReference>
<dbReference type="Proteomes" id="UP000694580">
    <property type="component" value="Chromosome 4"/>
</dbReference>
<dbReference type="CTD" id="254268"/>
<reference evidence="2" key="3">
    <citation type="submission" date="2025-09" db="UniProtKB">
        <authorList>
            <consortium name="Ensembl"/>
        </authorList>
    </citation>
    <scope>IDENTIFICATION</scope>
</reference>
<feature type="compositionally biased region" description="Pro residues" evidence="1">
    <location>
        <begin position="644"/>
        <end position="660"/>
    </location>
</feature>
<dbReference type="PANTHER" id="PTHR21510">
    <property type="entry name" value="AKNA DOMAIN-CONTAINING PROTEIN"/>
    <property type="match status" value="1"/>
</dbReference>
<name>A0AAY4AU62_9TELE</name>
<sequence length="1187" mass="130593">MSTPTTSGHQTKEKVSSPEDRRRNMPGDEGEGDEERAPSVLWERCIQQSILVDISGDDSLHLSDLQPGSFSICLSQNSALSEPSINLSEYTELSDTDEEGEATSDTNVTTSWENVTCSGRNKQDSPRQSVQRPRNTHGERSNDEDPVNTSDEDQEDLPYDDGPGDQEVPCFAHRKYSGHKKSKVGTDMEQQTPQTCTDANMALTVQEMGEDVSKMHRDLVQPTNKNRDPNITDLLSRHFSPEELLNPSRYIAAETLPEVSLMESLDETVVSRLSSHHSPSGDAVNGVLLPGASESVHAVEEPDLSQLSEAPTPSETEQEVAQSNTIAGPDPTKEDAHAQNCLPGKARCSTELKYGQGQVHYPLPDFSKVAPKVKIPKGKGTAKPACKSPGIQRAHSSPGILNKPSVSTMDIISRVLEDSCPPPERTYIFDGLESPSGVFQHLQAEYDELVTKCAKAEHLVGTQQEYWHPLSQQTEACSEPSLHIDWSEKEENEDVKPAEATKQHKTAVGPVAKEPALGCGAPLLAEGKNQSEGEKLTCELMDVIGQFVNKVEEFKKCLNTMSINVEEQQMVFKTLMDAQDQLERNYISKKEAHRALEMQSYMGLNKHIGQFDPDRQVEGEIFRIGMHLEDIKEQIDSNVCQRLSPPPSSSTPTPPTPLSPRAPLHEDPVLCFSPIDDKLKDKEKTPGDSPPERNGEISNSLQHSDVPLDRLVRGRARREGKSHFAPAGKEDYDGVSALPVDVTDRRWITEKDDSHVSCLTGRSGSGSECSRGCVVRVSCSPSLNPLDSLDASLGTVQRIVQETDSGFGSSDLSRSATGLSQLPSHSERQQFLSSVTFGPDSMSDSETSASNVETITTAANQSALCHPRTGHWQKSRVIDQSSALPSESRTASQQGDSGDLQTSDQVTHQSGAGHLSISPQGQAIQPHICTCHNEAILSLQSEVSRLKRELEASLFHLPHLAIKMDYLAYRYKQERRTKARHRTRSSRHPGSNSSLKVEDWISSDMDQSKGEDGSSSSEHNSTLRRIRCGRTHQSTSYSSPGNMGICELKKDLQLSPHQKPLMQVNYGSCSSLPAGFKVMETQSQPIRNHQTRSTQSDSALLPSNLYFQWPLTAPGSPSNPTSSRSRSRKSREEDISRTLDKAIEAAQNMKRTTDRMAKSLSADLAKAELYRKLHGLYPPEKLQNTIS</sequence>
<evidence type="ECO:0000313" key="2">
    <source>
        <dbReference type="Ensembl" id="ENSDCDP00010010911.1"/>
    </source>
</evidence>
<feature type="region of interest" description="Disordered" evidence="1">
    <location>
        <begin position="805"/>
        <end position="828"/>
    </location>
</feature>
<dbReference type="PANTHER" id="PTHR21510:SF16">
    <property type="entry name" value="PROTEIN AKNAD1"/>
    <property type="match status" value="1"/>
</dbReference>
<feature type="compositionally biased region" description="Acidic residues" evidence="1">
    <location>
        <begin position="144"/>
        <end position="164"/>
    </location>
</feature>
<dbReference type="GeneID" id="114788106"/>
<keyword evidence="3" id="KW-1185">Reference proteome</keyword>
<dbReference type="InterPro" id="IPR052655">
    <property type="entry name" value="AKNA_Centrosome-Trans_reg"/>
</dbReference>